<evidence type="ECO:0000313" key="2">
    <source>
        <dbReference type="EMBL" id="EHO74429.1"/>
    </source>
</evidence>
<dbReference type="EMBL" id="AGWK01000007">
    <property type="protein sequence ID" value="EHO74429.1"/>
    <property type="molecule type" value="Genomic_DNA"/>
</dbReference>
<dbReference type="eggNOG" id="ENOG5031Z76">
    <property type="taxonomic scope" value="Bacteria"/>
</dbReference>
<evidence type="ECO:0000256" key="1">
    <source>
        <dbReference type="SAM" id="MobiDB-lite"/>
    </source>
</evidence>
<reference evidence="2 3" key="1">
    <citation type="submission" date="2011-12" db="EMBL/GenBank/DDBJ databases">
        <title>The Genome Sequence of Prevotella micans F0438.</title>
        <authorList>
            <consortium name="The Broad Institute Genome Sequencing Platform"/>
            <person name="Earl A."/>
            <person name="Ward D."/>
            <person name="Feldgarden M."/>
            <person name="Gevers D."/>
            <person name="Izard J."/>
            <person name="Baranova O.V."/>
            <person name="Blanton J.M."/>
            <person name="Wade W.G."/>
            <person name="Dewhirst F.E."/>
            <person name="Young S.K."/>
            <person name="Zeng Q."/>
            <person name="Gargeya S."/>
            <person name="Fitzgerald M."/>
            <person name="Haas B."/>
            <person name="Abouelleil A."/>
            <person name="Alvarado L."/>
            <person name="Arachchi H.M."/>
            <person name="Berlin A."/>
            <person name="Chapman S.B."/>
            <person name="Gearin G."/>
            <person name="Goldberg J."/>
            <person name="Griggs A."/>
            <person name="Gujja S."/>
            <person name="Hansen M."/>
            <person name="Heiman D."/>
            <person name="Howarth C."/>
            <person name="Larimer J."/>
            <person name="Lui A."/>
            <person name="MacDonald P.J.P."/>
            <person name="McCowen C."/>
            <person name="Montmayeur A."/>
            <person name="Murphy C."/>
            <person name="Neiman D."/>
            <person name="Pearson M."/>
            <person name="Priest M."/>
            <person name="Roberts A."/>
            <person name="Saif S."/>
            <person name="Shea T."/>
            <person name="Sisk P."/>
            <person name="Stolte C."/>
            <person name="Sykes S."/>
            <person name="Wortman J."/>
            <person name="Nusbaum C."/>
            <person name="Birren B."/>
        </authorList>
    </citation>
    <scope>NUCLEOTIDE SEQUENCE [LARGE SCALE GENOMIC DNA]</scope>
    <source>
        <strain evidence="2 3">F0438</strain>
    </source>
</reference>
<feature type="region of interest" description="Disordered" evidence="1">
    <location>
        <begin position="304"/>
        <end position="354"/>
    </location>
</feature>
<protein>
    <recommendedName>
        <fullName evidence="4">Hemagglutinin protein HagB</fullName>
    </recommendedName>
</protein>
<proteinExistence type="predicted"/>
<evidence type="ECO:0008006" key="4">
    <source>
        <dbReference type="Google" id="ProtNLM"/>
    </source>
</evidence>
<dbReference type="Proteomes" id="UP000016023">
    <property type="component" value="Unassembled WGS sequence"/>
</dbReference>
<organism evidence="2 3">
    <name type="scientific">Prevotella micans F0438</name>
    <dbReference type="NCBI Taxonomy" id="883158"/>
    <lineage>
        <taxon>Bacteria</taxon>
        <taxon>Pseudomonadati</taxon>
        <taxon>Bacteroidota</taxon>
        <taxon>Bacteroidia</taxon>
        <taxon>Bacteroidales</taxon>
        <taxon>Prevotellaceae</taxon>
        <taxon>Prevotella</taxon>
    </lineage>
</organism>
<dbReference type="HOGENOM" id="CLU_063447_0_0_10"/>
<dbReference type="RefSeq" id="WP_006951177.1">
    <property type="nucleotide sequence ID" value="NZ_JH594521.1"/>
</dbReference>
<feature type="compositionally biased region" description="Basic and acidic residues" evidence="1">
    <location>
        <begin position="343"/>
        <end position="354"/>
    </location>
</feature>
<dbReference type="AlphaFoldDB" id="H1Q012"/>
<dbReference type="PATRIC" id="fig|883158.3.peg.261"/>
<accession>H1Q012</accession>
<gene>
    <name evidence="2" type="ORF">HMPREF9140_00250</name>
</gene>
<sequence>MTLKKFYFHQLRHVEHFQFAERVLQLCKEANVEKLTAVLKPLSDAIAAEDEALNQSKVLFGTEDLVKLDDARDKAYYALKMLVGMHLNSDDEETVKAAKRLREVMSRYPNTAKADYDTETGMIKNLIADTKEDDMPAMLARLNAMPAVTRLDNANKAFDAVFHNRVQVSEASGKFDVRALRYAVDKALDAVLTRITALIDLDPTPPIEKLVKQYNFLVEYRQNVLADRKSSNKSAHERNMDKYAAQLEPLFAELERERGLSSGALSFAREFRGTGRKRAYLLNVAGKSPIWVVISKGKLVVVPEPSGKSTGSGAKHGGGNGSSSGSGGNGSGGNKPGGGSPKPGREEDPGEDKV</sequence>
<comment type="caution">
    <text evidence="2">The sequence shown here is derived from an EMBL/GenBank/DDBJ whole genome shotgun (WGS) entry which is preliminary data.</text>
</comment>
<evidence type="ECO:0000313" key="3">
    <source>
        <dbReference type="Proteomes" id="UP000016023"/>
    </source>
</evidence>
<keyword evidence="3" id="KW-1185">Reference proteome</keyword>
<name>H1Q012_9BACT</name>
<feature type="compositionally biased region" description="Gly residues" evidence="1">
    <location>
        <begin position="314"/>
        <end position="341"/>
    </location>
</feature>
<dbReference type="STRING" id="883158.HMPREF9140_00250"/>
<dbReference type="Pfam" id="PF19775">
    <property type="entry name" value="DUF6261"/>
    <property type="match status" value="1"/>
</dbReference>
<dbReference type="InterPro" id="IPR046228">
    <property type="entry name" value="DUF6261"/>
</dbReference>